<evidence type="ECO:0000256" key="3">
    <source>
        <dbReference type="ARBA" id="ARBA00023204"/>
    </source>
</evidence>
<dbReference type="PANTHER" id="PTHR28559">
    <property type="entry name" value="DNA REPAIR PROTEIN XRCC4"/>
    <property type="match status" value="1"/>
</dbReference>
<dbReference type="SUPFAM" id="SSF58022">
    <property type="entry name" value="XRCC4, C-terminal oligomerization domain"/>
    <property type="match status" value="1"/>
</dbReference>
<evidence type="ECO:0000256" key="1">
    <source>
        <dbReference type="ARBA" id="ARBA00004123"/>
    </source>
</evidence>
<dbReference type="Pfam" id="PF06632">
    <property type="entry name" value="XRCC4"/>
    <property type="match status" value="1"/>
</dbReference>
<dbReference type="GO" id="GO:0005958">
    <property type="term" value="C:DNA-dependent protein kinase-DNA ligase 4 complex"/>
    <property type="evidence" value="ECO:0007669"/>
    <property type="project" value="TreeGrafter"/>
</dbReference>
<dbReference type="GO" id="GO:0006303">
    <property type="term" value="P:double-strand break repair via nonhomologous end joining"/>
    <property type="evidence" value="ECO:0007669"/>
    <property type="project" value="UniProtKB-ARBA"/>
</dbReference>
<dbReference type="GO" id="GO:0003677">
    <property type="term" value="F:DNA binding"/>
    <property type="evidence" value="ECO:0007669"/>
    <property type="project" value="InterPro"/>
</dbReference>
<dbReference type="InterPro" id="IPR014751">
    <property type="entry name" value="XRCC4-like_C"/>
</dbReference>
<keyword evidence="5" id="KW-0175">Coiled coil</keyword>
<proteinExistence type="predicted"/>
<feature type="compositionally biased region" description="Polar residues" evidence="6">
    <location>
        <begin position="273"/>
        <end position="295"/>
    </location>
</feature>
<reference evidence="8" key="1">
    <citation type="submission" date="2021-05" db="EMBL/GenBank/DDBJ databases">
        <authorList>
            <person name="Alioto T."/>
            <person name="Alioto T."/>
            <person name="Gomez Garrido J."/>
        </authorList>
    </citation>
    <scope>NUCLEOTIDE SEQUENCE</scope>
</reference>
<dbReference type="Gene3D" id="1.20.5.370">
    <property type="match status" value="1"/>
</dbReference>
<keyword evidence="3" id="KW-0234">DNA repair</keyword>
<dbReference type="Gene3D" id="2.170.210.10">
    <property type="entry name" value="DNA double-strand break repair and VJ recombination XRCC4, N-terminal"/>
    <property type="match status" value="1"/>
</dbReference>
<dbReference type="AlphaFoldDB" id="A0A8D9BWI1"/>
<feature type="coiled-coil region" evidence="5">
    <location>
        <begin position="132"/>
        <end position="166"/>
    </location>
</feature>
<dbReference type="GO" id="GO:0010165">
    <property type="term" value="P:response to X-ray"/>
    <property type="evidence" value="ECO:0007669"/>
    <property type="project" value="TreeGrafter"/>
</dbReference>
<dbReference type="InterPro" id="IPR053961">
    <property type="entry name" value="XRCC4_N"/>
</dbReference>
<evidence type="ECO:0000256" key="6">
    <source>
        <dbReference type="SAM" id="MobiDB-lite"/>
    </source>
</evidence>
<organism evidence="8">
    <name type="scientific">Cacopsylla melanoneura</name>
    <dbReference type="NCBI Taxonomy" id="428564"/>
    <lineage>
        <taxon>Eukaryota</taxon>
        <taxon>Metazoa</taxon>
        <taxon>Ecdysozoa</taxon>
        <taxon>Arthropoda</taxon>
        <taxon>Hexapoda</taxon>
        <taxon>Insecta</taxon>
        <taxon>Pterygota</taxon>
        <taxon>Neoptera</taxon>
        <taxon>Paraneoptera</taxon>
        <taxon>Hemiptera</taxon>
        <taxon>Sternorrhyncha</taxon>
        <taxon>Psylloidea</taxon>
        <taxon>Psyllidae</taxon>
        <taxon>Psyllinae</taxon>
        <taxon>Cacopsylla</taxon>
    </lineage>
</organism>
<keyword evidence="2" id="KW-0227">DNA damage</keyword>
<feature type="compositionally biased region" description="Basic and acidic residues" evidence="6">
    <location>
        <begin position="207"/>
        <end position="217"/>
    </location>
</feature>
<protein>
    <recommendedName>
        <fullName evidence="7">XRCC4 N-terminal domain-containing protein</fullName>
    </recommendedName>
</protein>
<name>A0A8D9BWI1_9HEMI</name>
<evidence type="ECO:0000256" key="4">
    <source>
        <dbReference type="ARBA" id="ARBA00023242"/>
    </source>
</evidence>
<feature type="region of interest" description="Disordered" evidence="6">
    <location>
        <begin position="207"/>
        <end position="361"/>
    </location>
</feature>
<dbReference type="GO" id="GO:0006310">
    <property type="term" value="P:DNA recombination"/>
    <property type="evidence" value="ECO:0007669"/>
    <property type="project" value="InterPro"/>
</dbReference>
<feature type="compositionally biased region" description="Acidic residues" evidence="6">
    <location>
        <begin position="218"/>
        <end position="236"/>
    </location>
</feature>
<keyword evidence="4" id="KW-0539">Nucleus</keyword>
<dbReference type="PANTHER" id="PTHR28559:SF1">
    <property type="entry name" value="DNA REPAIR PROTEIN XRCC4"/>
    <property type="match status" value="1"/>
</dbReference>
<evidence type="ECO:0000256" key="5">
    <source>
        <dbReference type="SAM" id="Coils"/>
    </source>
</evidence>
<dbReference type="InterPro" id="IPR038051">
    <property type="entry name" value="XRCC4-like_N_sf"/>
</dbReference>
<feature type="domain" description="XRCC4 N-terminal" evidence="7">
    <location>
        <begin position="22"/>
        <end position="112"/>
    </location>
</feature>
<sequence length="361" mass="40921">MAKMETFICFLPTTDNGNKVQVKTTWDQSKITIAILDNNADTAWTGILPYSQLSQHHHSLNISEQVHRDKCKEVLSTNQGVQGFSYHLENDCFIWKKKILTDMKIKFGQIDVQKVPVSQVRNEIMMALISKVEILESKSKTDEEKIRKLESENTDLVQTLEEFTQVKLCEEQILYGKFTALLNTKKQRVACLEKMMFKNLCLDAEESKAGDNRQQHPEEEEETNWNEDTDPEDESMDPVPGPSGIRISTVICEDTDDEDNDPNRSLSDDDPGPSTSSRTKSPVQKRSPIPSTSGYSCKMIDSRQPSKTSHEDLETVPMKKVKLTPDMSGATEMGTTRQTGERKKLPKPVSEMDSQELLDLL</sequence>
<evidence type="ECO:0000313" key="8">
    <source>
        <dbReference type="EMBL" id="CAG6790285.1"/>
    </source>
</evidence>
<evidence type="ECO:0000256" key="2">
    <source>
        <dbReference type="ARBA" id="ARBA00022763"/>
    </source>
</evidence>
<comment type="subcellular location">
    <subcellularLocation>
        <location evidence="1">Nucleus</location>
    </subcellularLocation>
</comment>
<dbReference type="GO" id="GO:0032807">
    <property type="term" value="C:DNA ligase IV complex"/>
    <property type="evidence" value="ECO:0007669"/>
    <property type="project" value="TreeGrafter"/>
</dbReference>
<dbReference type="EMBL" id="HBUF01669757">
    <property type="protein sequence ID" value="CAG6790285.1"/>
    <property type="molecule type" value="Transcribed_RNA"/>
</dbReference>
<accession>A0A8D9BWI1</accession>
<evidence type="ECO:0000259" key="7">
    <source>
        <dbReference type="Pfam" id="PF06632"/>
    </source>
</evidence>
<dbReference type="InterPro" id="IPR010585">
    <property type="entry name" value="DNA_repair_prot_XRCC4"/>
</dbReference>